<evidence type="ECO:0000256" key="9">
    <source>
        <dbReference type="ARBA" id="ARBA00023306"/>
    </source>
</evidence>
<dbReference type="Pfam" id="PF18075">
    <property type="entry name" value="FtsX_ECD"/>
    <property type="match status" value="1"/>
</dbReference>
<evidence type="ECO:0000313" key="14">
    <source>
        <dbReference type="EMBL" id="PJA45831.1"/>
    </source>
</evidence>
<protein>
    <recommendedName>
        <fullName evidence="3 10">Cell division protein FtsX</fullName>
    </recommendedName>
</protein>
<evidence type="ECO:0000256" key="8">
    <source>
        <dbReference type="ARBA" id="ARBA00023136"/>
    </source>
</evidence>
<evidence type="ECO:0000256" key="2">
    <source>
        <dbReference type="ARBA" id="ARBA00007379"/>
    </source>
</evidence>
<feature type="transmembrane region" description="Helical" evidence="11">
    <location>
        <begin position="175"/>
        <end position="195"/>
    </location>
</feature>
<feature type="transmembrane region" description="Helical" evidence="11">
    <location>
        <begin position="20"/>
        <end position="43"/>
    </location>
</feature>
<evidence type="ECO:0000313" key="15">
    <source>
        <dbReference type="Proteomes" id="UP000231263"/>
    </source>
</evidence>
<keyword evidence="7 11" id="KW-1133">Transmembrane helix</keyword>
<dbReference type="InterPro" id="IPR003838">
    <property type="entry name" value="ABC3_permease_C"/>
</dbReference>
<evidence type="ECO:0000256" key="11">
    <source>
        <dbReference type="SAM" id="Phobius"/>
    </source>
</evidence>
<evidence type="ECO:0000259" key="13">
    <source>
        <dbReference type="Pfam" id="PF18075"/>
    </source>
</evidence>
<reference evidence="15" key="1">
    <citation type="submission" date="2017-09" db="EMBL/GenBank/DDBJ databases">
        <title>Depth-based differentiation of microbial function through sediment-hosted aquifers and enrichment of novel symbionts in the deep terrestrial subsurface.</title>
        <authorList>
            <person name="Probst A.J."/>
            <person name="Ladd B."/>
            <person name="Jarett J.K."/>
            <person name="Geller-Mcgrath D.E."/>
            <person name="Sieber C.M.K."/>
            <person name="Emerson J.B."/>
            <person name="Anantharaman K."/>
            <person name="Thomas B.C."/>
            <person name="Malmstrom R."/>
            <person name="Stieglmeier M."/>
            <person name="Klingl A."/>
            <person name="Woyke T."/>
            <person name="Ryan C.M."/>
            <person name="Banfield J.F."/>
        </authorList>
    </citation>
    <scope>NUCLEOTIDE SEQUENCE [LARGE SCALE GENOMIC DNA]</scope>
</reference>
<gene>
    <name evidence="14" type="ORF">CO173_04650</name>
</gene>
<evidence type="ECO:0000256" key="1">
    <source>
        <dbReference type="ARBA" id="ARBA00004651"/>
    </source>
</evidence>
<dbReference type="PANTHER" id="PTHR47755">
    <property type="entry name" value="CELL DIVISION PROTEIN FTSX"/>
    <property type="match status" value="1"/>
</dbReference>
<dbReference type="Gene3D" id="3.30.70.3040">
    <property type="match status" value="1"/>
</dbReference>
<proteinExistence type="inferred from homology"/>
<comment type="caution">
    <text evidence="14">The sequence shown here is derived from an EMBL/GenBank/DDBJ whole genome shotgun (WGS) entry which is preliminary data.</text>
</comment>
<dbReference type="GO" id="GO:0051301">
    <property type="term" value="P:cell division"/>
    <property type="evidence" value="ECO:0007669"/>
    <property type="project" value="UniProtKB-KW"/>
</dbReference>
<evidence type="ECO:0000256" key="7">
    <source>
        <dbReference type="ARBA" id="ARBA00022989"/>
    </source>
</evidence>
<feature type="transmembrane region" description="Helical" evidence="11">
    <location>
        <begin position="278"/>
        <end position="298"/>
    </location>
</feature>
<dbReference type="InterPro" id="IPR004513">
    <property type="entry name" value="FtsX"/>
</dbReference>
<feature type="transmembrane region" description="Helical" evidence="11">
    <location>
        <begin position="230"/>
        <end position="249"/>
    </location>
</feature>
<keyword evidence="6 11" id="KW-0812">Transmembrane</keyword>
<dbReference type="GO" id="GO:0005886">
    <property type="term" value="C:plasma membrane"/>
    <property type="evidence" value="ECO:0007669"/>
    <property type="project" value="UniProtKB-SubCell"/>
</dbReference>
<keyword evidence="9 10" id="KW-0131">Cell cycle</keyword>
<keyword evidence="8 10" id="KW-0472">Membrane</keyword>
<feature type="domain" description="FtsX extracellular" evidence="13">
    <location>
        <begin position="58"/>
        <end position="146"/>
    </location>
</feature>
<name>A0A2M7XD64_9BACT</name>
<dbReference type="EMBL" id="PFWT01000025">
    <property type="protein sequence ID" value="PJA45831.1"/>
    <property type="molecule type" value="Genomic_DNA"/>
</dbReference>
<evidence type="ECO:0000256" key="5">
    <source>
        <dbReference type="ARBA" id="ARBA00022618"/>
    </source>
</evidence>
<dbReference type="Pfam" id="PF02687">
    <property type="entry name" value="FtsX"/>
    <property type="match status" value="1"/>
</dbReference>
<dbReference type="Proteomes" id="UP000231263">
    <property type="component" value="Unassembled WGS sequence"/>
</dbReference>
<keyword evidence="5 10" id="KW-0132">Cell division</keyword>
<comment type="similarity">
    <text evidence="2 10">Belongs to the ABC-4 integral membrane protein family. FtsX subfamily.</text>
</comment>
<keyword evidence="4 10" id="KW-1003">Cell membrane</keyword>
<feature type="domain" description="ABC3 transporter permease C-terminal" evidence="12">
    <location>
        <begin position="180"/>
        <end position="302"/>
    </location>
</feature>
<accession>A0A2M7XD64</accession>
<dbReference type="InterPro" id="IPR040690">
    <property type="entry name" value="FtsX_ECD"/>
</dbReference>
<dbReference type="PANTHER" id="PTHR47755:SF1">
    <property type="entry name" value="CELL DIVISION PROTEIN FTSX"/>
    <property type="match status" value="1"/>
</dbReference>
<evidence type="ECO:0000256" key="3">
    <source>
        <dbReference type="ARBA" id="ARBA00021907"/>
    </source>
</evidence>
<organism evidence="14 15">
    <name type="scientific">Candidatus Uhrbacteria bacterium CG_4_9_14_3_um_filter_41_35</name>
    <dbReference type="NCBI Taxonomy" id="1975034"/>
    <lineage>
        <taxon>Bacteria</taxon>
        <taxon>Candidatus Uhriibacteriota</taxon>
    </lineage>
</organism>
<sequence length="304" mass="34257">MFTSTYRLFKFAIQNFFRNFWLSFVTITIFILTLLTINAIIFLNLMANATLKSIEDKVEITVYFNIDASEDIAKASQGYLLGLPQVRDAVFISAEDATSDFREKHKTEPIILSSIDEVGGTPLGHAVVVSAHSPADFPFILEAIETPEFSPYIRNKDYQNYEDIIKNIETINGRIQIGGIVIAGFFGLIAIMIIFNTIRVAIYVHRDEIGIMKLVGANDWFIRGPFLLESIFYSLLATSAVMGGTFLFLGSFETQISNFFGEVNISVFNYFLDNGLLIFGSQFVVLTLLSVLTTWFAMRNYLKV</sequence>
<evidence type="ECO:0000256" key="10">
    <source>
        <dbReference type="PIRNR" id="PIRNR003097"/>
    </source>
</evidence>
<evidence type="ECO:0000259" key="12">
    <source>
        <dbReference type="Pfam" id="PF02687"/>
    </source>
</evidence>
<dbReference type="AlphaFoldDB" id="A0A2M7XD64"/>
<evidence type="ECO:0000256" key="6">
    <source>
        <dbReference type="ARBA" id="ARBA00022692"/>
    </source>
</evidence>
<dbReference type="PIRSF" id="PIRSF003097">
    <property type="entry name" value="FtsX"/>
    <property type="match status" value="1"/>
</dbReference>
<evidence type="ECO:0000256" key="4">
    <source>
        <dbReference type="ARBA" id="ARBA00022475"/>
    </source>
</evidence>
<comment type="subcellular location">
    <subcellularLocation>
        <location evidence="1">Cell membrane</location>
        <topology evidence="1">Multi-pass membrane protein</topology>
    </subcellularLocation>
</comment>